<evidence type="ECO:0000313" key="1">
    <source>
        <dbReference type="EMBL" id="PSR54336.1"/>
    </source>
</evidence>
<organism evidence="1 2">
    <name type="scientific">Adhaeribacter arboris</name>
    <dbReference type="NCBI Taxonomy" id="2072846"/>
    <lineage>
        <taxon>Bacteria</taxon>
        <taxon>Pseudomonadati</taxon>
        <taxon>Bacteroidota</taxon>
        <taxon>Cytophagia</taxon>
        <taxon>Cytophagales</taxon>
        <taxon>Hymenobacteraceae</taxon>
        <taxon>Adhaeribacter</taxon>
    </lineage>
</organism>
<gene>
    <name evidence="1" type="ORF">AHMF7605_12825</name>
</gene>
<proteinExistence type="predicted"/>
<dbReference type="Proteomes" id="UP000240357">
    <property type="component" value="Unassembled WGS sequence"/>
</dbReference>
<sequence length="77" mass="8918">MPPALKALGIVALPVPSPGWIRNMIWCMYFFPNRIYPSHNNSKLFDLKKPTEIQQVIYDAMEAAEKENIKEKELGRK</sequence>
<protein>
    <submittedName>
        <fullName evidence="1">Uncharacterized protein</fullName>
    </submittedName>
</protein>
<dbReference type="AlphaFoldDB" id="A0A2T2YFN4"/>
<name>A0A2T2YFN4_9BACT</name>
<dbReference type="EMBL" id="PYFT01000001">
    <property type="protein sequence ID" value="PSR54336.1"/>
    <property type="molecule type" value="Genomic_DNA"/>
</dbReference>
<evidence type="ECO:0000313" key="2">
    <source>
        <dbReference type="Proteomes" id="UP000240357"/>
    </source>
</evidence>
<keyword evidence="2" id="KW-1185">Reference proteome</keyword>
<accession>A0A2T2YFN4</accession>
<comment type="caution">
    <text evidence="1">The sequence shown here is derived from an EMBL/GenBank/DDBJ whole genome shotgun (WGS) entry which is preliminary data.</text>
</comment>
<reference evidence="1 2" key="1">
    <citation type="submission" date="2018-03" db="EMBL/GenBank/DDBJ databases">
        <title>Adhaeribacter sp. HMF7605 Genome sequencing and assembly.</title>
        <authorList>
            <person name="Kang H."/>
            <person name="Kang J."/>
            <person name="Cha I."/>
            <person name="Kim H."/>
            <person name="Joh K."/>
        </authorList>
    </citation>
    <scope>NUCLEOTIDE SEQUENCE [LARGE SCALE GENOMIC DNA]</scope>
    <source>
        <strain evidence="1 2">HMF7605</strain>
    </source>
</reference>